<keyword evidence="9" id="KW-1185">Reference proteome</keyword>
<dbReference type="Gene3D" id="3.30.60.90">
    <property type="match status" value="1"/>
</dbReference>
<evidence type="ECO:0000256" key="5">
    <source>
        <dbReference type="SAM" id="MobiDB-lite"/>
    </source>
</evidence>
<dbReference type="InterPro" id="IPR032350">
    <property type="entry name" value="Nbr1_FW"/>
</dbReference>
<dbReference type="Gene3D" id="2.60.40.10">
    <property type="entry name" value="Immunoglobulins"/>
    <property type="match status" value="1"/>
</dbReference>
<keyword evidence="3" id="KW-0862">Zinc</keyword>
<evidence type="ECO:0000256" key="3">
    <source>
        <dbReference type="ARBA" id="ARBA00022833"/>
    </source>
</evidence>
<evidence type="ECO:0000256" key="4">
    <source>
        <dbReference type="PROSITE-ProRule" id="PRU00228"/>
    </source>
</evidence>
<dbReference type="Gene3D" id="3.10.20.90">
    <property type="entry name" value="Phosphatidylinositol 3-kinase Catalytic Subunit, Chain A, domain 1"/>
    <property type="match status" value="1"/>
</dbReference>
<evidence type="ECO:0000256" key="2">
    <source>
        <dbReference type="ARBA" id="ARBA00022771"/>
    </source>
</evidence>
<comment type="caution">
    <text evidence="8">The sequence shown here is derived from an EMBL/GenBank/DDBJ whole genome shotgun (WGS) entry which is preliminary data.</text>
</comment>
<name>A0AAD8RAE8_LOLMU</name>
<sequence length="781" mass="85185">MSGLNPPPFDGLAAGPDPWDIVVKVKYGDTLKRFNGYVNGTHFTLNLSALRSKIASAFKFGPDADFILTYTDDDGDVVMLDDDEDLHDAAIHQKLNPLRISVQLKNSHTAASQTDRQDPNPAPIRANTQDPLAQIKSVIDEALKPISEPLRSTGREHPLGHLKSALEESMKAIHEPIPESLAKLSREALDAAPPQLAELIKPFMNLIASTNSTLATGRAHSPSGSSSGVQQEQVDLKANDQPKVDARGSRPLKSRAPGSSESGGLKSVLVDAPVEVIPEPSQDQRESLYPSLDKLLFTSNSGVNTSGCKGVSDAHSKGKSVMPSAAPLAPPTVPSFRPSPPLSACGNEWSRPLRWHDEWSQPRSFWQPEANAKPSSDPRWRIPMHKVPHPPPAVHVPLGNCPRFPYPSRLLSAGRQYGDLGNNSDSLSRPSHRWIQCDGCGVQPIVGPRYKSNVKEDYDLCDTCFRRMGSEIEFTRIDKPILPHKLSRDPNLCRKIHSRASMKSKREKLESRFILDVTVLDGTLMPPSSPFTKIWRMNNNGSIMWPLGTQLIWVGGDQFALQTSVPLEIPLNGFPVDQEMDVAVDFVAPARPGRYISYWRLASPSGQKFGQRVWVHIQVEDPSFVSDNRTAAIDLNLPQESNLGDATNLIDVNIEPVVLGEDVKSAEVELLQPLIYNEATEPKESASAAMGLYPLVDVPSSSSGAATSVPSFHVLAPEFTPRTVTAPADVPTSSLTSIPVDVPVPATTPVDVVAAETVDIDSLGKRNCCRSLRRWASSRLI</sequence>
<dbReference type="Pfam" id="PF00569">
    <property type="entry name" value="ZZ"/>
    <property type="match status" value="1"/>
</dbReference>
<evidence type="ECO:0000313" key="9">
    <source>
        <dbReference type="Proteomes" id="UP001231189"/>
    </source>
</evidence>
<keyword evidence="2 4" id="KW-0863">Zinc-finger</keyword>
<dbReference type="PROSITE" id="PS51745">
    <property type="entry name" value="PB1"/>
    <property type="match status" value="1"/>
</dbReference>
<feature type="compositionally biased region" description="Basic and acidic residues" evidence="5">
    <location>
        <begin position="234"/>
        <end position="248"/>
    </location>
</feature>
<proteinExistence type="predicted"/>
<keyword evidence="1" id="KW-0479">Metal-binding</keyword>
<dbReference type="SMART" id="SM00666">
    <property type="entry name" value="PB1"/>
    <property type="match status" value="1"/>
</dbReference>
<dbReference type="SUPFAM" id="SSF57850">
    <property type="entry name" value="RING/U-box"/>
    <property type="match status" value="1"/>
</dbReference>
<dbReference type="CDD" id="cd06398">
    <property type="entry name" value="PB1_Joka2"/>
    <property type="match status" value="1"/>
</dbReference>
<feature type="region of interest" description="Disordered" evidence="5">
    <location>
        <begin position="106"/>
        <end position="127"/>
    </location>
</feature>
<protein>
    <submittedName>
        <fullName evidence="8">Uncharacterized protein</fullName>
    </submittedName>
</protein>
<dbReference type="Pfam" id="PF16158">
    <property type="entry name" value="N_BRCA1_IG"/>
    <property type="match status" value="1"/>
</dbReference>
<organism evidence="8 9">
    <name type="scientific">Lolium multiflorum</name>
    <name type="common">Italian ryegrass</name>
    <name type="synonym">Lolium perenne subsp. multiflorum</name>
    <dbReference type="NCBI Taxonomy" id="4521"/>
    <lineage>
        <taxon>Eukaryota</taxon>
        <taxon>Viridiplantae</taxon>
        <taxon>Streptophyta</taxon>
        <taxon>Embryophyta</taxon>
        <taxon>Tracheophyta</taxon>
        <taxon>Spermatophyta</taxon>
        <taxon>Magnoliopsida</taxon>
        <taxon>Liliopsida</taxon>
        <taxon>Poales</taxon>
        <taxon>Poaceae</taxon>
        <taxon>BOP clade</taxon>
        <taxon>Pooideae</taxon>
        <taxon>Poodae</taxon>
        <taxon>Poeae</taxon>
        <taxon>Poeae Chloroplast Group 2 (Poeae type)</taxon>
        <taxon>Loliodinae</taxon>
        <taxon>Loliinae</taxon>
        <taxon>Lolium</taxon>
    </lineage>
</organism>
<reference evidence="8" key="1">
    <citation type="submission" date="2023-07" db="EMBL/GenBank/DDBJ databases">
        <title>A chromosome-level genome assembly of Lolium multiflorum.</title>
        <authorList>
            <person name="Chen Y."/>
            <person name="Copetti D."/>
            <person name="Kolliker R."/>
            <person name="Studer B."/>
        </authorList>
    </citation>
    <scope>NUCLEOTIDE SEQUENCE</scope>
    <source>
        <strain evidence="8">02402/16</strain>
        <tissue evidence="8">Leaf</tissue>
    </source>
</reference>
<accession>A0AAD8RAE8</accession>
<dbReference type="InterPro" id="IPR043145">
    <property type="entry name" value="Znf_ZZ_sf"/>
</dbReference>
<dbReference type="Proteomes" id="UP001231189">
    <property type="component" value="Unassembled WGS sequence"/>
</dbReference>
<evidence type="ECO:0000313" key="8">
    <source>
        <dbReference type="EMBL" id="KAK1617880.1"/>
    </source>
</evidence>
<dbReference type="GO" id="GO:0008270">
    <property type="term" value="F:zinc ion binding"/>
    <property type="evidence" value="ECO:0007669"/>
    <property type="project" value="UniProtKB-KW"/>
</dbReference>
<dbReference type="InterPro" id="IPR000433">
    <property type="entry name" value="Znf_ZZ"/>
</dbReference>
<dbReference type="InterPro" id="IPR000270">
    <property type="entry name" value="PB1_dom"/>
</dbReference>
<gene>
    <name evidence="8" type="ORF">QYE76_023397</name>
</gene>
<evidence type="ECO:0000256" key="1">
    <source>
        <dbReference type="ARBA" id="ARBA00022723"/>
    </source>
</evidence>
<feature type="region of interest" description="Disordered" evidence="5">
    <location>
        <begin position="305"/>
        <end position="335"/>
    </location>
</feature>
<dbReference type="SUPFAM" id="SSF54277">
    <property type="entry name" value="CAD &amp; PB1 domains"/>
    <property type="match status" value="1"/>
</dbReference>
<feature type="domain" description="PB1" evidence="7">
    <location>
        <begin position="20"/>
        <end position="105"/>
    </location>
</feature>
<feature type="domain" description="ZZ-type" evidence="6">
    <location>
        <begin position="432"/>
        <end position="482"/>
    </location>
</feature>
<dbReference type="PROSITE" id="PS50135">
    <property type="entry name" value="ZF_ZZ_2"/>
    <property type="match status" value="1"/>
</dbReference>
<dbReference type="PANTHER" id="PTHR20930">
    <property type="entry name" value="OVARIAN CARCINOMA ANTIGEN CA125-RELATED"/>
    <property type="match status" value="1"/>
</dbReference>
<dbReference type="InterPro" id="IPR053793">
    <property type="entry name" value="PB1-like"/>
</dbReference>
<feature type="region of interest" description="Disordered" evidence="5">
    <location>
        <begin position="214"/>
        <end position="266"/>
    </location>
</feature>
<dbReference type="EMBL" id="JAUUTY010000006">
    <property type="protein sequence ID" value="KAK1617880.1"/>
    <property type="molecule type" value="Genomic_DNA"/>
</dbReference>
<evidence type="ECO:0000259" key="6">
    <source>
        <dbReference type="PROSITE" id="PS50135"/>
    </source>
</evidence>
<dbReference type="CDD" id="cd14947">
    <property type="entry name" value="NBR1_like"/>
    <property type="match status" value="1"/>
</dbReference>
<dbReference type="InterPro" id="IPR013783">
    <property type="entry name" value="Ig-like_fold"/>
</dbReference>
<dbReference type="AlphaFoldDB" id="A0AAD8RAE8"/>
<evidence type="ECO:0000259" key="7">
    <source>
        <dbReference type="PROSITE" id="PS51745"/>
    </source>
</evidence>
<dbReference type="Pfam" id="PF00564">
    <property type="entry name" value="PB1"/>
    <property type="match status" value="1"/>
</dbReference>
<dbReference type="SMART" id="SM00291">
    <property type="entry name" value="ZnF_ZZ"/>
    <property type="match status" value="1"/>
</dbReference>
<dbReference type="PANTHER" id="PTHR20930:SF0">
    <property type="entry name" value="PROTEIN ILRUN"/>
    <property type="match status" value="1"/>
</dbReference>